<name>A0ABX9P0X8_9GAMM</name>
<keyword evidence="2" id="KW-1185">Reference proteome</keyword>
<proteinExistence type="predicted"/>
<dbReference type="Proteomes" id="UP000284119">
    <property type="component" value="Unassembled WGS sequence"/>
</dbReference>
<comment type="caution">
    <text evidence="1">The sequence shown here is derived from an EMBL/GenBank/DDBJ whole genome shotgun (WGS) entry which is preliminary data.</text>
</comment>
<dbReference type="EMBL" id="RAHG01000005">
    <property type="protein sequence ID" value="RJT12784.1"/>
    <property type="molecule type" value="Genomic_DNA"/>
</dbReference>
<dbReference type="RefSeq" id="WP_112166123.1">
    <property type="nucleotide sequence ID" value="NZ_JYDE01000014.1"/>
</dbReference>
<reference evidence="1 2" key="1">
    <citation type="submission" date="2018-09" db="EMBL/GenBank/DDBJ databases">
        <authorList>
            <person name="Le Fleche-Mateos A."/>
        </authorList>
    </citation>
    <scope>NUCLEOTIDE SEQUENCE [LARGE SCALE GENOMIC DNA]</scope>
    <source>
        <strain evidence="1 2">DSM 30078</strain>
    </source>
</reference>
<sequence>MQTEEENLIVRKEIGDAVLAVLEQGKVVSVENIITYLERQHQEVTHMQYKNRYRHAVDLLIKKS</sequence>
<evidence type="ECO:0000313" key="1">
    <source>
        <dbReference type="EMBL" id="RJT12784.1"/>
    </source>
</evidence>
<evidence type="ECO:0000313" key="2">
    <source>
        <dbReference type="Proteomes" id="UP000284119"/>
    </source>
</evidence>
<accession>A0ABX9P0X8</accession>
<gene>
    <name evidence="1" type="ORF">D5396_12435</name>
</gene>
<organism evidence="1 2">
    <name type="scientific">Rahnella inusitata</name>
    <dbReference type="NCBI Taxonomy" id="58169"/>
    <lineage>
        <taxon>Bacteria</taxon>
        <taxon>Pseudomonadati</taxon>
        <taxon>Pseudomonadota</taxon>
        <taxon>Gammaproteobacteria</taxon>
        <taxon>Enterobacterales</taxon>
        <taxon>Yersiniaceae</taxon>
        <taxon>Rahnella</taxon>
    </lineage>
</organism>
<evidence type="ECO:0008006" key="3">
    <source>
        <dbReference type="Google" id="ProtNLM"/>
    </source>
</evidence>
<protein>
    <recommendedName>
        <fullName evidence="3">DUF2526 family protein</fullName>
    </recommendedName>
</protein>